<dbReference type="GO" id="GO:0016616">
    <property type="term" value="F:oxidoreductase activity, acting on the CH-OH group of donors, NAD or NADP as acceptor"/>
    <property type="evidence" value="ECO:0007669"/>
    <property type="project" value="InterPro"/>
</dbReference>
<dbReference type="AlphaFoldDB" id="A0A0P9F6X8"/>
<dbReference type="SUPFAM" id="SSF51735">
    <property type="entry name" value="NAD(P)-binding Rossmann-fold domains"/>
    <property type="match status" value="1"/>
</dbReference>
<comment type="caution">
    <text evidence="2">The sequence shown here is derived from an EMBL/GenBank/DDBJ whole genome shotgun (WGS) entry which is preliminary data.</text>
</comment>
<dbReference type="PIRSF" id="PIRSF000124">
    <property type="entry name" value="UDPglc_GDPman_dh"/>
    <property type="match status" value="1"/>
</dbReference>
<evidence type="ECO:0000259" key="1">
    <source>
        <dbReference type="Pfam" id="PF03721"/>
    </source>
</evidence>
<dbReference type="GO" id="GO:0000271">
    <property type="term" value="P:polysaccharide biosynthetic process"/>
    <property type="evidence" value="ECO:0007669"/>
    <property type="project" value="InterPro"/>
</dbReference>
<dbReference type="EMBL" id="LJCR01003043">
    <property type="protein sequence ID" value="KPV47990.1"/>
    <property type="molecule type" value="Genomic_DNA"/>
</dbReference>
<dbReference type="InterPro" id="IPR017476">
    <property type="entry name" value="UDP-Glc/GDP-Man"/>
</dbReference>
<organism evidence="2 3">
    <name type="scientific">Kouleothrix aurantiaca</name>
    <dbReference type="NCBI Taxonomy" id="186479"/>
    <lineage>
        <taxon>Bacteria</taxon>
        <taxon>Bacillati</taxon>
        <taxon>Chloroflexota</taxon>
        <taxon>Chloroflexia</taxon>
        <taxon>Chloroflexales</taxon>
        <taxon>Roseiflexineae</taxon>
        <taxon>Roseiflexaceae</taxon>
        <taxon>Kouleothrix</taxon>
    </lineage>
</organism>
<dbReference type="Pfam" id="PF03721">
    <property type="entry name" value="UDPG_MGDP_dh_N"/>
    <property type="match status" value="1"/>
</dbReference>
<dbReference type="InterPro" id="IPR036291">
    <property type="entry name" value="NAD(P)-bd_dom_sf"/>
</dbReference>
<keyword evidence="3" id="KW-1185">Reference proteome</keyword>
<dbReference type="GO" id="GO:0051287">
    <property type="term" value="F:NAD binding"/>
    <property type="evidence" value="ECO:0007669"/>
    <property type="project" value="InterPro"/>
</dbReference>
<dbReference type="InterPro" id="IPR001732">
    <property type="entry name" value="UDP-Glc/GDP-Man_DH_N"/>
</dbReference>
<dbReference type="Gene3D" id="3.40.50.720">
    <property type="entry name" value="NAD(P)-binding Rossmann-like Domain"/>
    <property type="match status" value="1"/>
</dbReference>
<accession>A0A0P9F6X8</accession>
<sequence length="117" mass="12655">MSIQSELLQKIQSRAARLGVIGLGYVGLPLATRAGRVGFNVLGFDVSAERAARLNAGTSYIGDVTSAEVAELRENGRFEATTDFRRLRSCDVVVICVPTPLNLTRDPDTSFIERAAQ</sequence>
<evidence type="ECO:0000313" key="2">
    <source>
        <dbReference type="EMBL" id="KPV47990.1"/>
    </source>
</evidence>
<reference evidence="2 3" key="1">
    <citation type="submission" date="2015-09" db="EMBL/GenBank/DDBJ databases">
        <title>Draft genome sequence of Kouleothrix aurantiaca JCM 19913.</title>
        <authorList>
            <person name="Hemp J."/>
        </authorList>
    </citation>
    <scope>NUCLEOTIDE SEQUENCE [LARGE SCALE GENOMIC DNA]</scope>
    <source>
        <strain evidence="2 3">COM-B</strain>
    </source>
</reference>
<dbReference type="Proteomes" id="UP000050509">
    <property type="component" value="Unassembled WGS sequence"/>
</dbReference>
<proteinExistence type="predicted"/>
<protein>
    <submittedName>
        <fullName evidence="2">UDP-N-acetyl-D-glucosamine dehydrogenase</fullName>
    </submittedName>
</protein>
<feature type="non-terminal residue" evidence="2">
    <location>
        <position position="117"/>
    </location>
</feature>
<evidence type="ECO:0000313" key="3">
    <source>
        <dbReference type="Proteomes" id="UP000050509"/>
    </source>
</evidence>
<feature type="domain" description="UDP-glucose/GDP-mannose dehydrogenase N-terminal" evidence="1">
    <location>
        <begin position="17"/>
        <end position="116"/>
    </location>
</feature>
<dbReference type="GO" id="GO:0016628">
    <property type="term" value="F:oxidoreductase activity, acting on the CH-CH group of donors, NAD or NADP as acceptor"/>
    <property type="evidence" value="ECO:0007669"/>
    <property type="project" value="InterPro"/>
</dbReference>
<dbReference type="PANTHER" id="PTHR43491:SF1">
    <property type="entry name" value="UDP-N-ACETYL-D-MANNOSAMINE DEHYDROGENASE"/>
    <property type="match status" value="1"/>
</dbReference>
<dbReference type="PANTHER" id="PTHR43491">
    <property type="entry name" value="UDP-N-ACETYL-D-MANNOSAMINE DEHYDROGENASE"/>
    <property type="match status" value="1"/>
</dbReference>
<dbReference type="PIRSF" id="PIRSF500136">
    <property type="entry name" value="UDP_ManNAc_DH"/>
    <property type="match status" value="1"/>
</dbReference>
<gene>
    <name evidence="2" type="ORF">SE17_40475</name>
</gene>
<name>A0A0P9F6X8_9CHLR</name>
<dbReference type="InterPro" id="IPR028359">
    <property type="entry name" value="UDP_ManNAc/GlcNAc_DH"/>
</dbReference>